<sequence length="94" mass="10535">MRNILLLLLLLIAGTWWMRNNERKRNARDARMRASSPNGAGASPRQSLPPAERMVRCSECDTYLPESDAVAGADGKHFCSGAHRDAYLAREHRV</sequence>
<accession>A0A5E4UFX9</accession>
<dbReference type="EMBL" id="CABPSD010000004">
    <property type="protein sequence ID" value="VVD97764.1"/>
    <property type="molecule type" value="Genomic_DNA"/>
</dbReference>
<dbReference type="NCBIfam" id="NF041023">
    <property type="entry name" value="PP0621_fam"/>
    <property type="match status" value="1"/>
</dbReference>
<keyword evidence="3" id="KW-1185">Reference proteome</keyword>
<dbReference type="Proteomes" id="UP000368474">
    <property type="component" value="Unassembled WGS sequence"/>
</dbReference>
<dbReference type="AlphaFoldDB" id="A0A5E4UFX9"/>
<protein>
    <recommendedName>
        <fullName evidence="4">Deaminase</fullName>
    </recommendedName>
</protein>
<name>A0A5E4UFX9_9BURK</name>
<evidence type="ECO:0000256" key="1">
    <source>
        <dbReference type="SAM" id="MobiDB-lite"/>
    </source>
</evidence>
<gene>
    <name evidence="2" type="ORF">PMO31116_01945</name>
</gene>
<reference evidence="2 3" key="1">
    <citation type="submission" date="2019-08" db="EMBL/GenBank/DDBJ databases">
        <authorList>
            <person name="Peeters C."/>
        </authorList>
    </citation>
    <scope>NUCLEOTIDE SEQUENCE [LARGE SCALE GENOMIC DNA]</scope>
    <source>
        <strain evidence="2 3">LMG 31116</strain>
    </source>
</reference>
<evidence type="ECO:0000313" key="2">
    <source>
        <dbReference type="EMBL" id="VVD97764.1"/>
    </source>
</evidence>
<proteinExistence type="predicted"/>
<organism evidence="2 3">
    <name type="scientific">Pandoraea morbifera</name>
    <dbReference type="NCBI Taxonomy" id="2508300"/>
    <lineage>
        <taxon>Bacteria</taxon>
        <taxon>Pseudomonadati</taxon>
        <taxon>Pseudomonadota</taxon>
        <taxon>Betaproteobacteria</taxon>
        <taxon>Burkholderiales</taxon>
        <taxon>Burkholderiaceae</taxon>
        <taxon>Pandoraea</taxon>
    </lineage>
</organism>
<dbReference type="RefSeq" id="WP_150566502.1">
    <property type="nucleotide sequence ID" value="NZ_CABPSD010000004.1"/>
</dbReference>
<dbReference type="InterPro" id="IPR049708">
    <property type="entry name" value="PP0621-like"/>
</dbReference>
<evidence type="ECO:0008006" key="4">
    <source>
        <dbReference type="Google" id="ProtNLM"/>
    </source>
</evidence>
<feature type="region of interest" description="Disordered" evidence="1">
    <location>
        <begin position="26"/>
        <end position="52"/>
    </location>
</feature>
<evidence type="ECO:0000313" key="3">
    <source>
        <dbReference type="Proteomes" id="UP000368474"/>
    </source>
</evidence>